<dbReference type="RefSeq" id="WP_006905009.1">
    <property type="nucleotide sequence ID" value="NZ_JH976536.1"/>
</dbReference>
<dbReference type="InterPro" id="IPR014721">
    <property type="entry name" value="Ribsml_uS5_D2-typ_fold_subgr"/>
</dbReference>
<reference evidence="2" key="2">
    <citation type="submission" date="2012-10" db="EMBL/GenBank/DDBJ databases">
        <title>Improved high-quality draft of Thermaerobacter subterraneus C21, DSM 13965.</title>
        <authorList>
            <consortium name="DOE Joint Genome Institute"/>
            <person name="Eisen J."/>
            <person name="Huntemann M."/>
            <person name="Wei C.-L."/>
            <person name="Han J."/>
            <person name="Detter J.C."/>
            <person name="Han C."/>
            <person name="Tapia R."/>
            <person name="Chen A."/>
            <person name="Kyrpides N."/>
            <person name="Mavromatis K."/>
            <person name="Markowitz V."/>
            <person name="Szeto E."/>
            <person name="Ivanova N."/>
            <person name="Mikhailova N."/>
            <person name="Ovchinnikova G."/>
            <person name="Pagani I."/>
            <person name="Pati A."/>
            <person name="Goodwin L."/>
            <person name="Nordberg H.P."/>
            <person name="Cantor M.N."/>
            <person name="Hua S.X."/>
            <person name="Woyke T."/>
            <person name="Eisen J."/>
            <person name="Klenk H.-P."/>
        </authorList>
    </citation>
    <scope>NUCLEOTIDE SEQUENCE [LARGE SCALE GENOMIC DNA]</scope>
    <source>
        <strain evidence="2">DSM 13965</strain>
    </source>
</reference>
<keyword evidence="3" id="KW-1185">Reference proteome</keyword>
<evidence type="ECO:0000313" key="2">
    <source>
        <dbReference type="EMBL" id="EKP93716.1"/>
    </source>
</evidence>
<gene>
    <name evidence="2" type="ORF">ThesuDRAFT_00313</name>
</gene>
<comment type="caution">
    <text evidence="2">The sequence shown here is derived from an EMBL/GenBank/DDBJ whole genome shotgun (WGS) entry which is preliminary data.</text>
</comment>
<organism evidence="2 3">
    <name type="scientific">Thermaerobacter subterraneus DSM 13965</name>
    <dbReference type="NCBI Taxonomy" id="867903"/>
    <lineage>
        <taxon>Bacteria</taxon>
        <taxon>Bacillati</taxon>
        <taxon>Bacillota</taxon>
        <taxon>Clostridia</taxon>
        <taxon>Eubacteriales</taxon>
        <taxon>Clostridiales Family XVII. Incertae Sedis</taxon>
        <taxon>Thermaerobacter</taxon>
    </lineage>
</organism>
<dbReference type="GO" id="GO:0004252">
    <property type="term" value="F:serine-type endopeptidase activity"/>
    <property type="evidence" value="ECO:0007669"/>
    <property type="project" value="InterPro"/>
</dbReference>
<proteinExistence type="predicted"/>
<dbReference type="GO" id="GO:0004176">
    <property type="term" value="F:ATP-dependent peptidase activity"/>
    <property type="evidence" value="ECO:0007669"/>
    <property type="project" value="InterPro"/>
</dbReference>
<dbReference type="AlphaFoldDB" id="K6QBI2"/>
<dbReference type="Proteomes" id="UP000005710">
    <property type="component" value="Unassembled WGS sequence"/>
</dbReference>
<dbReference type="InterPro" id="IPR008269">
    <property type="entry name" value="Lon_proteolytic"/>
</dbReference>
<dbReference type="Pfam" id="PF05362">
    <property type="entry name" value="Lon_C"/>
    <property type="match status" value="1"/>
</dbReference>
<feature type="domain" description="Lon proteolytic" evidence="1">
    <location>
        <begin position="142"/>
        <end position="206"/>
    </location>
</feature>
<dbReference type="eggNOG" id="COG3480">
    <property type="taxonomic scope" value="Bacteria"/>
</dbReference>
<accession>K6QBI2</accession>
<name>K6QBI2_9FIRM</name>
<dbReference type="HOGENOM" id="CLU_1146766_0_0_9"/>
<dbReference type="STRING" id="867903.ThesuDRAFT_00313"/>
<dbReference type="InterPro" id="IPR020568">
    <property type="entry name" value="Ribosomal_Su5_D2-typ_SF"/>
</dbReference>
<dbReference type="OrthoDB" id="2195098at2"/>
<protein>
    <submittedName>
        <fullName evidence="2">Secreted protein containing a PDZ domain protein</fullName>
    </submittedName>
</protein>
<sequence length="242" mass="24080">MPRPVPRLGRFLAVLVAAGLLGFGAARLPTPWLVVEPGLAVPVPVQVVRPPGTRPVVTTPFWLVTVAARPARLGDAWTVLRDPARSLVTARALGGDSLDEVMAAQRAALAASKEAAAAAAAGLMGVEPGTVAGFPLPPAIAGPSGGLALGLAAVDALAPGDLAGGRRVGATGTLSPDGRVGPVEGVEQKWRAAARAGLDVLFVPARAPGPAPGSAPMVVRVSTLAAAVAWLCQQGGQGPPCD</sequence>
<dbReference type="EMBL" id="AENY02000005">
    <property type="protein sequence ID" value="EKP93716.1"/>
    <property type="molecule type" value="Genomic_DNA"/>
</dbReference>
<dbReference type="SUPFAM" id="SSF54211">
    <property type="entry name" value="Ribosomal protein S5 domain 2-like"/>
    <property type="match status" value="1"/>
</dbReference>
<evidence type="ECO:0000313" key="3">
    <source>
        <dbReference type="Proteomes" id="UP000005710"/>
    </source>
</evidence>
<dbReference type="GO" id="GO:0006508">
    <property type="term" value="P:proteolysis"/>
    <property type="evidence" value="ECO:0007669"/>
    <property type="project" value="InterPro"/>
</dbReference>
<evidence type="ECO:0000259" key="1">
    <source>
        <dbReference type="Pfam" id="PF05362"/>
    </source>
</evidence>
<dbReference type="Gene3D" id="3.30.230.10">
    <property type="match status" value="1"/>
</dbReference>
<reference evidence="2" key="1">
    <citation type="submission" date="2010-10" db="EMBL/GenBank/DDBJ databases">
        <authorList>
            <consortium name="US DOE Joint Genome Institute (JGI-PGF)"/>
            <person name="Lucas S."/>
            <person name="Copeland A."/>
            <person name="Lapidus A."/>
            <person name="Bruce D."/>
            <person name="Goodwin L."/>
            <person name="Pitluck S."/>
            <person name="Kyrpides N."/>
            <person name="Mavromatis K."/>
            <person name="Detter J.C."/>
            <person name="Han C."/>
            <person name="Land M."/>
            <person name="Hauser L."/>
            <person name="Markowitz V."/>
            <person name="Cheng J.-F."/>
            <person name="Hugenholtz P."/>
            <person name="Woyke T."/>
            <person name="Wu D."/>
            <person name="Pukall R."/>
            <person name="Wahrenburg C."/>
            <person name="Brambilla E."/>
            <person name="Klenk H.-P."/>
            <person name="Eisen J.A."/>
        </authorList>
    </citation>
    <scope>NUCLEOTIDE SEQUENCE [LARGE SCALE GENOMIC DNA]</scope>
    <source>
        <strain evidence="2">DSM 13965</strain>
    </source>
</reference>